<feature type="non-terminal residue" evidence="2">
    <location>
        <position position="184"/>
    </location>
</feature>
<keyword evidence="3" id="KW-1185">Reference proteome</keyword>
<dbReference type="Proteomes" id="UP001497623">
    <property type="component" value="Unassembled WGS sequence"/>
</dbReference>
<evidence type="ECO:0000259" key="1">
    <source>
        <dbReference type="PROSITE" id="PS51154"/>
    </source>
</evidence>
<organism evidence="2 3">
    <name type="scientific">Meganyctiphanes norvegica</name>
    <name type="common">Northern krill</name>
    <name type="synonym">Thysanopoda norvegica</name>
    <dbReference type="NCBI Taxonomy" id="48144"/>
    <lineage>
        <taxon>Eukaryota</taxon>
        <taxon>Metazoa</taxon>
        <taxon>Ecdysozoa</taxon>
        <taxon>Arthropoda</taxon>
        <taxon>Crustacea</taxon>
        <taxon>Multicrustacea</taxon>
        <taxon>Malacostraca</taxon>
        <taxon>Eumalacostraca</taxon>
        <taxon>Eucarida</taxon>
        <taxon>Euphausiacea</taxon>
        <taxon>Euphausiidae</taxon>
        <taxon>Meganyctiphanes</taxon>
    </lineage>
</organism>
<dbReference type="EMBL" id="CAXKWB010080981">
    <property type="protein sequence ID" value="CAL4205440.1"/>
    <property type="molecule type" value="Genomic_DNA"/>
</dbReference>
<dbReference type="InterPro" id="IPR002589">
    <property type="entry name" value="Macro_dom"/>
</dbReference>
<protein>
    <recommendedName>
        <fullName evidence="1">Macro domain-containing protein</fullName>
    </recommendedName>
</protein>
<feature type="domain" description="Macro" evidence="1">
    <location>
        <begin position="33"/>
        <end position="184"/>
    </location>
</feature>
<name>A0AAV2SN92_MEGNR</name>
<dbReference type="PANTHER" id="PTHR12521:SF0">
    <property type="entry name" value="ADP-RIBOSE GLYCOHYDROLASE OARD1"/>
    <property type="match status" value="1"/>
</dbReference>
<dbReference type="PROSITE" id="PS51154">
    <property type="entry name" value="MACRO"/>
    <property type="match status" value="1"/>
</dbReference>
<reference evidence="2 3" key="1">
    <citation type="submission" date="2024-05" db="EMBL/GenBank/DDBJ databases">
        <authorList>
            <person name="Wallberg A."/>
        </authorList>
    </citation>
    <scope>NUCLEOTIDE SEQUENCE [LARGE SCALE GENOMIC DNA]</scope>
</reference>
<dbReference type="CDD" id="cd02901">
    <property type="entry name" value="Macro_Poa1p-like"/>
    <property type="match status" value="1"/>
</dbReference>
<sequence>MHGYIHYVKNNYRTAVIKEHIQQKYESNGDIKKNKGNHVRCDAFSIKEKKGDLFVGTENTCLAHCISQDVKMGKGIAVHFKSKFGGVQEILDQNRKPGDVAVLKRGHRFVYYLITKERYWHKPTYLSLRSTLQAMKRHALQYAVSSIAMPKIGCGLDGLVWERVREILTDVFKDTDIKIIVYEF</sequence>
<dbReference type="PANTHER" id="PTHR12521">
    <property type="entry name" value="PROTEIN C6ORF130"/>
    <property type="match status" value="1"/>
</dbReference>
<dbReference type="GO" id="GO:0140291">
    <property type="term" value="P:peptidyl-glutamate ADP-deribosylation"/>
    <property type="evidence" value="ECO:0007669"/>
    <property type="project" value="TreeGrafter"/>
</dbReference>
<dbReference type="SUPFAM" id="SSF52949">
    <property type="entry name" value="Macro domain-like"/>
    <property type="match status" value="1"/>
</dbReference>
<evidence type="ECO:0000313" key="3">
    <source>
        <dbReference type="Proteomes" id="UP001497623"/>
    </source>
</evidence>
<dbReference type="Gene3D" id="3.40.220.10">
    <property type="entry name" value="Leucine Aminopeptidase, subunit E, domain 1"/>
    <property type="match status" value="1"/>
</dbReference>
<proteinExistence type="predicted"/>
<dbReference type="AlphaFoldDB" id="A0AAV2SN92"/>
<gene>
    <name evidence="2" type="ORF">MNOR_LOCUS37924</name>
</gene>
<dbReference type="InterPro" id="IPR043472">
    <property type="entry name" value="Macro_dom-like"/>
</dbReference>
<dbReference type="SMART" id="SM00506">
    <property type="entry name" value="A1pp"/>
    <property type="match status" value="1"/>
</dbReference>
<dbReference type="InterPro" id="IPR050892">
    <property type="entry name" value="ADP-ribose_metab_enzymes"/>
</dbReference>
<accession>A0AAV2SN92</accession>
<evidence type="ECO:0000313" key="2">
    <source>
        <dbReference type="EMBL" id="CAL4205440.1"/>
    </source>
</evidence>
<dbReference type="Pfam" id="PF01661">
    <property type="entry name" value="Macro"/>
    <property type="match status" value="1"/>
</dbReference>
<comment type="caution">
    <text evidence="2">The sequence shown here is derived from an EMBL/GenBank/DDBJ whole genome shotgun (WGS) entry which is preliminary data.</text>
</comment>